<dbReference type="SMART" id="SM00382">
    <property type="entry name" value="AAA"/>
    <property type="match status" value="1"/>
</dbReference>
<keyword evidence="6" id="KW-0597">Phosphoprotein</keyword>
<dbReference type="Gene3D" id="1.10.8.60">
    <property type="match status" value="1"/>
</dbReference>
<evidence type="ECO:0000313" key="10">
    <source>
        <dbReference type="Proteomes" id="UP001626537"/>
    </source>
</evidence>
<feature type="modified residue" description="4-aspartylphosphate" evidence="6">
    <location>
        <position position="58"/>
    </location>
</feature>
<dbReference type="InterPro" id="IPR009057">
    <property type="entry name" value="Homeodomain-like_sf"/>
</dbReference>
<dbReference type="Pfam" id="PF02954">
    <property type="entry name" value="HTH_8"/>
    <property type="match status" value="1"/>
</dbReference>
<dbReference type="InterPro" id="IPR025944">
    <property type="entry name" value="Sigma_54_int_dom_CS"/>
</dbReference>
<dbReference type="Gene3D" id="3.40.50.2300">
    <property type="match status" value="1"/>
</dbReference>
<dbReference type="InterPro" id="IPR058031">
    <property type="entry name" value="AAA_lid_NorR"/>
</dbReference>
<evidence type="ECO:0000256" key="3">
    <source>
        <dbReference type="ARBA" id="ARBA00023015"/>
    </source>
</evidence>
<keyword evidence="10" id="KW-1185">Reference proteome</keyword>
<organism evidence="9 10">
    <name type="scientific">Congregibacter variabilis</name>
    <dbReference type="NCBI Taxonomy" id="3081200"/>
    <lineage>
        <taxon>Bacteria</taxon>
        <taxon>Pseudomonadati</taxon>
        <taxon>Pseudomonadota</taxon>
        <taxon>Gammaproteobacteria</taxon>
        <taxon>Cellvibrionales</taxon>
        <taxon>Halieaceae</taxon>
        <taxon>Congregibacter</taxon>
    </lineage>
</organism>
<dbReference type="PROSITE" id="PS00688">
    <property type="entry name" value="SIGMA54_INTERACT_3"/>
    <property type="match status" value="1"/>
</dbReference>
<dbReference type="Pfam" id="PF00072">
    <property type="entry name" value="Response_reg"/>
    <property type="match status" value="1"/>
</dbReference>
<dbReference type="PANTHER" id="PTHR32071:SF100">
    <property type="entry name" value="RESPONSE REGULATOR PROTEIN PILR"/>
    <property type="match status" value="1"/>
</dbReference>
<evidence type="ECO:0000256" key="1">
    <source>
        <dbReference type="ARBA" id="ARBA00022741"/>
    </source>
</evidence>
<evidence type="ECO:0000256" key="6">
    <source>
        <dbReference type="PROSITE-ProRule" id="PRU00169"/>
    </source>
</evidence>
<dbReference type="Proteomes" id="UP001626537">
    <property type="component" value="Chromosome"/>
</dbReference>
<keyword evidence="4" id="KW-0238">DNA-binding</keyword>
<name>A0ABZ0I333_9GAMM</name>
<keyword evidence="5" id="KW-0804">Transcription</keyword>
<dbReference type="InterPro" id="IPR011006">
    <property type="entry name" value="CheY-like_superfamily"/>
</dbReference>
<dbReference type="SMART" id="SM00448">
    <property type="entry name" value="REC"/>
    <property type="match status" value="1"/>
</dbReference>
<evidence type="ECO:0000256" key="4">
    <source>
        <dbReference type="ARBA" id="ARBA00023125"/>
    </source>
</evidence>
<evidence type="ECO:0000313" key="9">
    <source>
        <dbReference type="EMBL" id="WOJ93467.1"/>
    </source>
</evidence>
<keyword evidence="2" id="KW-0067">ATP-binding</keyword>
<dbReference type="Gene3D" id="3.40.50.300">
    <property type="entry name" value="P-loop containing nucleotide triphosphate hydrolases"/>
    <property type="match status" value="1"/>
</dbReference>
<accession>A0ABZ0I333</accession>
<dbReference type="InterPro" id="IPR002078">
    <property type="entry name" value="Sigma_54_int"/>
</dbReference>
<dbReference type="SUPFAM" id="SSF52172">
    <property type="entry name" value="CheY-like"/>
    <property type="match status" value="1"/>
</dbReference>
<evidence type="ECO:0000259" key="8">
    <source>
        <dbReference type="PROSITE" id="PS50110"/>
    </source>
</evidence>
<keyword evidence="1" id="KW-0547">Nucleotide-binding</keyword>
<sequence length="457" mass="49538">MSANQPARVLIVDDEPDIRELLEITLGRMGLDTVSAATLGEAYELLDDESTLQLCLTDMRLPDGNGIDLVEHIQATQPSLPVAMITAHGNVDSAIRALKAGAFDFISKPVALEKLRSLISAALELEPIESITGAPATDELIGNTDAMLRLRKQIDKLARSQAPVHIRGESGSGKEVVARNIHGRGPRAAGPFVAVNCGAIPAELIESELFGHLKGSFTGASRDKLGLFQAAEGGTLFLDEVADLPLAMQVKLLRAIQEKRVRPVGANEEVATDVRLLSATHKSLAKEVADGRFREDLFFRVNVIELEVPSLRERKNDIAVLANALIKRIAEAHHSETPKISDAALSTMESYAFPGNVRELENMLERAFALCEGEVITTEDLQLGSIETLAPTPENHTQGAGLDAVAGDLDAYLADIERGILSEALDAHRWNRTETAKALGVSFRSLRYRMKKLQLDD</sequence>
<evidence type="ECO:0000259" key="7">
    <source>
        <dbReference type="PROSITE" id="PS50045"/>
    </source>
</evidence>
<dbReference type="InterPro" id="IPR027417">
    <property type="entry name" value="P-loop_NTPase"/>
</dbReference>
<dbReference type="Pfam" id="PF25601">
    <property type="entry name" value="AAA_lid_14"/>
    <property type="match status" value="1"/>
</dbReference>
<dbReference type="PROSITE" id="PS00676">
    <property type="entry name" value="SIGMA54_INTERACT_2"/>
    <property type="match status" value="1"/>
</dbReference>
<dbReference type="InterPro" id="IPR003593">
    <property type="entry name" value="AAA+_ATPase"/>
</dbReference>
<proteinExistence type="predicted"/>
<feature type="domain" description="Response regulatory" evidence="8">
    <location>
        <begin position="8"/>
        <end position="123"/>
    </location>
</feature>
<dbReference type="InterPro" id="IPR025943">
    <property type="entry name" value="Sigma_54_int_dom_ATP-bd_2"/>
</dbReference>
<dbReference type="PANTHER" id="PTHR32071">
    <property type="entry name" value="TRANSCRIPTIONAL REGULATORY PROTEIN"/>
    <property type="match status" value="1"/>
</dbReference>
<gene>
    <name evidence="9" type="ORF">R0135_17025</name>
</gene>
<dbReference type="SUPFAM" id="SSF52540">
    <property type="entry name" value="P-loop containing nucleoside triphosphate hydrolases"/>
    <property type="match status" value="1"/>
</dbReference>
<dbReference type="PROSITE" id="PS50045">
    <property type="entry name" value="SIGMA54_INTERACT_4"/>
    <property type="match status" value="1"/>
</dbReference>
<dbReference type="PRINTS" id="PR01590">
    <property type="entry name" value="HTHFIS"/>
</dbReference>
<dbReference type="Gene3D" id="1.10.10.60">
    <property type="entry name" value="Homeodomain-like"/>
    <property type="match status" value="1"/>
</dbReference>
<dbReference type="Pfam" id="PF00158">
    <property type="entry name" value="Sigma54_activat"/>
    <property type="match status" value="1"/>
</dbReference>
<evidence type="ECO:0000256" key="5">
    <source>
        <dbReference type="ARBA" id="ARBA00023163"/>
    </source>
</evidence>
<dbReference type="SUPFAM" id="SSF46689">
    <property type="entry name" value="Homeodomain-like"/>
    <property type="match status" value="1"/>
</dbReference>
<dbReference type="PROSITE" id="PS50110">
    <property type="entry name" value="RESPONSE_REGULATORY"/>
    <property type="match status" value="1"/>
</dbReference>
<keyword evidence="3" id="KW-0805">Transcription regulation</keyword>
<reference evidence="9 10" key="1">
    <citation type="submission" date="2023-10" db="EMBL/GenBank/DDBJ databases">
        <title>Two novel species belonging to the OM43/NOR5 clade.</title>
        <authorList>
            <person name="Park M."/>
        </authorList>
    </citation>
    <scope>NUCLEOTIDE SEQUENCE [LARGE SCALE GENOMIC DNA]</scope>
    <source>
        <strain evidence="9 10">IMCC43200</strain>
    </source>
</reference>
<dbReference type="InterPro" id="IPR001789">
    <property type="entry name" value="Sig_transdc_resp-reg_receiver"/>
</dbReference>
<dbReference type="InterPro" id="IPR002197">
    <property type="entry name" value="HTH_Fis"/>
</dbReference>
<dbReference type="CDD" id="cd00009">
    <property type="entry name" value="AAA"/>
    <property type="match status" value="1"/>
</dbReference>
<evidence type="ECO:0000256" key="2">
    <source>
        <dbReference type="ARBA" id="ARBA00022840"/>
    </source>
</evidence>
<protein>
    <submittedName>
        <fullName evidence="9">Sigma-54 dependent transcriptional regulator</fullName>
    </submittedName>
</protein>
<dbReference type="EMBL" id="CP136864">
    <property type="protein sequence ID" value="WOJ93467.1"/>
    <property type="molecule type" value="Genomic_DNA"/>
</dbReference>
<feature type="domain" description="Sigma-54 factor interaction" evidence="7">
    <location>
        <begin position="140"/>
        <end position="369"/>
    </location>
</feature>